<organism evidence="2 3">
    <name type="scientific">Pigmentiphaga soli</name>
    <dbReference type="NCBI Taxonomy" id="1007095"/>
    <lineage>
        <taxon>Bacteria</taxon>
        <taxon>Pseudomonadati</taxon>
        <taxon>Pseudomonadota</taxon>
        <taxon>Betaproteobacteria</taxon>
        <taxon>Burkholderiales</taxon>
        <taxon>Alcaligenaceae</taxon>
        <taxon>Pigmentiphaga</taxon>
    </lineage>
</organism>
<feature type="domain" description="Cysteine-rich" evidence="1">
    <location>
        <begin position="45"/>
        <end position="121"/>
    </location>
</feature>
<accession>A0ABP8H4V9</accession>
<dbReference type="EMBL" id="BAABFO010000011">
    <property type="protein sequence ID" value="GAA4334276.1"/>
    <property type="molecule type" value="Genomic_DNA"/>
</dbReference>
<evidence type="ECO:0000313" key="3">
    <source>
        <dbReference type="Proteomes" id="UP001501671"/>
    </source>
</evidence>
<comment type="caution">
    <text evidence="2">The sequence shown here is derived from an EMBL/GenBank/DDBJ whole genome shotgun (WGS) entry which is preliminary data.</text>
</comment>
<sequence length="312" mass="35345">MQIHRPKTYTFVFENVRAMSAMLSPPELTWFTEIPDDGIARPFYLHLSCMAHLTPHIPYIAQAVLHRLDLPCPIVGGPEHCCGGYHHVFQDKKLEKKSAVITLNALRKASAATVLSICPSCDERFAEHRPASLELDHGNVSRLFAGLLDRLRPMMKPVPRRAILHYHDYNEARRQDEGNIRAILSAIPGLELIESVHAHGQGKDCNPRNRMPPEQTARLLDDAKRAAADMLVVPYHSCFRQNCHLELGAGPKVHHYLELLAMALGIAYEDPFKQLRLANDVDAAVEMLRPRWEALRLERSDVRAFVHHSVYS</sequence>
<name>A0ABP8H4V9_9BURK</name>
<proteinExistence type="predicted"/>
<gene>
    <name evidence="2" type="ORF">GCM10023144_26370</name>
</gene>
<keyword evidence="3" id="KW-1185">Reference proteome</keyword>
<dbReference type="Pfam" id="PF02754">
    <property type="entry name" value="CCG"/>
    <property type="match status" value="1"/>
</dbReference>
<evidence type="ECO:0000313" key="2">
    <source>
        <dbReference type="EMBL" id="GAA4334276.1"/>
    </source>
</evidence>
<protein>
    <recommendedName>
        <fullName evidence="1">Cysteine-rich domain-containing protein</fullName>
    </recommendedName>
</protein>
<reference evidence="3" key="1">
    <citation type="journal article" date="2019" name="Int. J. Syst. Evol. Microbiol.">
        <title>The Global Catalogue of Microorganisms (GCM) 10K type strain sequencing project: providing services to taxonomists for standard genome sequencing and annotation.</title>
        <authorList>
            <consortium name="The Broad Institute Genomics Platform"/>
            <consortium name="The Broad Institute Genome Sequencing Center for Infectious Disease"/>
            <person name="Wu L."/>
            <person name="Ma J."/>
        </authorList>
    </citation>
    <scope>NUCLEOTIDE SEQUENCE [LARGE SCALE GENOMIC DNA]</scope>
    <source>
        <strain evidence="3">JCM 17666</strain>
    </source>
</reference>
<dbReference type="RefSeq" id="WP_345250159.1">
    <property type="nucleotide sequence ID" value="NZ_BAABFO010000011.1"/>
</dbReference>
<dbReference type="Proteomes" id="UP001501671">
    <property type="component" value="Unassembled WGS sequence"/>
</dbReference>
<dbReference type="InterPro" id="IPR004017">
    <property type="entry name" value="Cys_rich_dom"/>
</dbReference>
<evidence type="ECO:0000259" key="1">
    <source>
        <dbReference type="Pfam" id="PF02754"/>
    </source>
</evidence>